<keyword evidence="2" id="KW-0677">Repeat</keyword>
<protein>
    <submittedName>
        <fullName evidence="3">Uncharacterized protein</fullName>
    </submittedName>
</protein>
<name>A0A2I0T4K4_LIMLA</name>
<dbReference type="Gene3D" id="2.130.10.10">
    <property type="entry name" value="YVTN repeat-like/Quinoprotein amine dehydrogenase"/>
    <property type="match status" value="1"/>
</dbReference>
<gene>
    <name evidence="3" type="ORF">llap_20977</name>
</gene>
<dbReference type="AlphaFoldDB" id="A0A2I0T4K4"/>
<evidence type="ECO:0000313" key="4">
    <source>
        <dbReference type="Proteomes" id="UP000233556"/>
    </source>
</evidence>
<sequence>MRILFRLPRPKDRTLVADLILELVFGYRGKDCRNNVHYLNDGADVIYHTASIGILYNVATGSQSFYQEHNDDILCLTVNQHPKFTNIVATGQVGDSADMSVNSIEEA</sequence>
<dbReference type="InterPro" id="IPR050630">
    <property type="entry name" value="WD_repeat_EMAP"/>
</dbReference>
<accession>A0A2I0T4K4</accession>
<dbReference type="PANTHER" id="PTHR13720:SF33">
    <property type="entry name" value="HELP DOMAIN-CONTAINING PROTEIN"/>
    <property type="match status" value="1"/>
</dbReference>
<dbReference type="Pfam" id="PF03451">
    <property type="entry name" value="HELP"/>
    <property type="match status" value="1"/>
</dbReference>
<evidence type="ECO:0000313" key="3">
    <source>
        <dbReference type="EMBL" id="PKU28719.1"/>
    </source>
</evidence>
<dbReference type="Proteomes" id="UP000233556">
    <property type="component" value="Unassembled WGS sequence"/>
</dbReference>
<dbReference type="InterPro" id="IPR015943">
    <property type="entry name" value="WD40/YVTN_repeat-like_dom_sf"/>
</dbReference>
<keyword evidence="1" id="KW-0853">WD repeat</keyword>
<reference evidence="4" key="1">
    <citation type="submission" date="2017-11" db="EMBL/GenBank/DDBJ databases">
        <authorList>
            <person name="Lima N.C."/>
            <person name="Parody-Merino A.M."/>
            <person name="Battley P.F."/>
            <person name="Fidler A.E."/>
            <person name="Prosdocimi F."/>
        </authorList>
    </citation>
    <scope>NUCLEOTIDE SEQUENCE [LARGE SCALE GENOMIC DNA]</scope>
</reference>
<dbReference type="OrthoDB" id="47802at2759"/>
<reference evidence="4" key="2">
    <citation type="submission" date="2017-12" db="EMBL/GenBank/DDBJ databases">
        <title>Genome sequence of the Bar-tailed Godwit (Limosa lapponica baueri).</title>
        <authorList>
            <person name="Lima N.C.B."/>
            <person name="Parody-Merino A.M."/>
            <person name="Battley P.F."/>
            <person name="Fidler A.E."/>
            <person name="Prosdocimi F."/>
        </authorList>
    </citation>
    <scope>NUCLEOTIDE SEQUENCE [LARGE SCALE GENOMIC DNA]</scope>
</reference>
<dbReference type="PANTHER" id="PTHR13720">
    <property type="entry name" value="WD-40 REPEAT PROTEIN"/>
    <property type="match status" value="1"/>
</dbReference>
<organism evidence="3 4">
    <name type="scientific">Limosa lapponica baueri</name>
    <dbReference type="NCBI Taxonomy" id="1758121"/>
    <lineage>
        <taxon>Eukaryota</taxon>
        <taxon>Metazoa</taxon>
        <taxon>Chordata</taxon>
        <taxon>Craniata</taxon>
        <taxon>Vertebrata</taxon>
        <taxon>Euteleostomi</taxon>
        <taxon>Archelosauria</taxon>
        <taxon>Archosauria</taxon>
        <taxon>Dinosauria</taxon>
        <taxon>Saurischia</taxon>
        <taxon>Theropoda</taxon>
        <taxon>Coelurosauria</taxon>
        <taxon>Aves</taxon>
        <taxon>Neognathae</taxon>
        <taxon>Neoaves</taxon>
        <taxon>Charadriiformes</taxon>
        <taxon>Scolopacidae</taxon>
        <taxon>Limosa</taxon>
    </lineage>
</organism>
<dbReference type="EMBL" id="KZ519475">
    <property type="protein sequence ID" value="PKU28719.1"/>
    <property type="molecule type" value="Genomic_DNA"/>
</dbReference>
<evidence type="ECO:0000256" key="2">
    <source>
        <dbReference type="ARBA" id="ARBA00022737"/>
    </source>
</evidence>
<dbReference type="GO" id="GO:0008017">
    <property type="term" value="F:microtubule binding"/>
    <property type="evidence" value="ECO:0007669"/>
    <property type="project" value="TreeGrafter"/>
</dbReference>
<proteinExistence type="predicted"/>
<dbReference type="InterPro" id="IPR005108">
    <property type="entry name" value="HELP"/>
</dbReference>
<keyword evidence="4" id="KW-1185">Reference proteome</keyword>
<evidence type="ECO:0000256" key="1">
    <source>
        <dbReference type="ARBA" id="ARBA00022574"/>
    </source>
</evidence>